<feature type="transmembrane region" description="Helical" evidence="25">
    <location>
        <begin position="12"/>
        <end position="30"/>
    </location>
</feature>
<dbReference type="InterPro" id="IPR000849">
    <property type="entry name" value="Sugar_P_transporter"/>
</dbReference>
<protein>
    <recommendedName>
        <fullName evidence="21">Lysosomal dipeptide transporter MFSD1</fullName>
    </recommendedName>
    <alternativeName>
        <fullName evidence="22">Major facilitator superfamily domain-containing protein 1</fullName>
    </alternativeName>
</protein>
<evidence type="ECO:0000256" key="10">
    <source>
        <dbReference type="ARBA" id="ARBA00044881"/>
    </source>
</evidence>
<dbReference type="SUPFAM" id="SSF103473">
    <property type="entry name" value="MFS general substrate transporter"/>
    <property type="match status" value="1"/>
</dbReference>
<comment type="subunit">
    <text evidence="24">Homodimer. Interacts with lysosomal protein GLMP (via lumenal domain); the interaction starts while both proteins are still in the endoplasmic reticulum and is required for stabilization of MFSD1 in lysosomes but has no direct effect on its targeting to lysosomes or transporter activity.</text>
</comment>
<feature type="domain" description="Major facilitator superfamily (MFS) profile" evidence="26">
    <location>
        <begin position="17"/>
        <end position="422"/>
    </location>
</feature>
<keyword evidence="3" id="KW-0813">Transport</keyword>
<keyword evidence="5 25" id="KW-1133">Transmembrane helix</keyword>
<comment type="catalytic activity">
    <reaction evidence="8">
        <text>L-lysyl-L-alanine(out) = L-lysyl-L-alanine(in)</text>
        <dbReference type="Rhea" id="RHEA:79399"/>
        <dbReference type="ChEBI" id="CHEBI:229954"/>
    </reaction>
</comment>
<evidence type="ECO:0000256" key="18">
    <source>
        <dbReference type="ARBA" id="ARBA00044912"/>
    </source>
</evidence>
<evidence type="ECO:0000256" key="15">
    <source>
        <dbReference type="ARBA" id="ARBA00044899"/>
    </source>
</evidence>
<accession>A0A8J6NWY5</accession>
<feature type="transmembrane region" description="Helical" evidence="25">
    <location>
        <begin position="228"/>
        <end position="256"/>
    </location>
</feature>
<evidence type="ECO:0000259" key="26">
    <source>
        <dbReference type="PROSITE" id="PS50850"/>
    </source>
</evidence>
<feature type="transmembrane region" description="Helical" evidence="25">
    <location>
        <begin position="113"/>
        <end position="133"/>
    </location>
</feature>
<evidence type="ECO:0000256" key="7">
    <source>
        <dbReference type="ARBA" id="ARBA00023228"/>
    </source>
</evidence>
<organism evidence="27 28">
    <name type="scientific">Candidatus Desulfatibia vada</name>
    <dbReference type="NCBI Taxonomy" id="2841696"/>
    <lineage>
        <taxon>Bacteria</taxon>
        <taxon>Pseudomonadati</taxon>
        <taxon>Thermodesulfobacteriota</taxon>
        <taxon>Desulfobacteria</taxon>
        <taxon>Desulfobacterales</taxon>
        <taxon>Desulfobacterales incertae sedis</taxon>
        <taxon>Candidatus Desulfatibia</taxon>
    </lineage>
</organism>
<reference evidence="27 28" key="1">
    <citation type="submission" date="2020-08" db="EMBL/GenBank/DDBJ databases">
        <title>Bridging the membrane lipid divide: bacteria of the FCB group superphylum have the potential to synthesize archaeal ether lipids.</title>
        <authorList>
            <person name="Villanueva L."/>
            <person name="Von Meijenfeldt F.A.B."/>
            <person name="Westbye A.B."/>
            <person name="Yadav S."/>
            <person name="Hopmans E.C."/>
            <person name="Dutilh B.E."/>
            <person name="Sinninghe Damste J.S."/>
        </authorList>
    </citation>
    <scope>NUCLEOTIDE SEQUENCE [LARGE SCALE GENOMIC DNA]</scope>
    <source>
        <strain evidence="27">NIOZ-UU17</strain>
    </source>
</reference>
<dbReference type="PIRSF" id="PIRSF002808">
    <property type="entry name" value="Hexose_phosphate_transp"/>
    <property type="match status" value="1"/>
</dbReference>
<evidence type="ECO:0000256" key="12">
    <source>
        <dbReference type="ARBA" id="ARBA00044891"/>
    </source>
</evidence>
<evidence type="ECO:0000256" key="14">
    <source>
        <dbReference type="ARBA" id="ARBA00044898"/>
    </source>
</evidence>
<dbReference type="EMBL" id="JACNIG010000138">
    <property type="protein sequence ID" value="MBC8431364.1"/>
    <property type="molecule type" value="Genomic_DNA"/>
</dbReference>
<evidence type="ECO:0000256" key="1">
    <source>
        <dbReference type="ARBA" id="ARBA00004155"/>
    </source>
</evidence>
<name>A0A8J6NWY5_9BACT</name>
<comment type="catalytic activity">
    <reaction evidence="16">
        <text>L-lysyl-L-lysine(out) = L-lysyl-L-lysine(in)</text>
        <dbReference type="Rhea" id="RHEA:79403"/>
        <dbReference type="ChEBI" id="CHEBI:229956"/>
    </reaction>
</comment>
<comment type="function">
    <text evidence="23">Lysosomal dipeptide uniporter that selectively exports lysine, arginine or histidine-containing dipeptides with a net positive charge from the lysosome lumen into the cytosol. Could play a role in a specific type of protein O-glycosylation indirectly regulating macrophages migration and tissue invasion. Also essential for liver homeostasis.</text>
</comment>
<evidence type="ECO:0000256" key="8">
    <source>
        <dbReference type="ARBA" id="ARBA00044876"/>
    </source>
</evidence>
<evidence type="ECO:0000256" key="13">
    <source>
        <dbReference type="ARBA" id="ARBA00044893"/>
    </source>
</evidence>
<dbReference type="Pfam" id="PF07690">
    <property type="entry name" value="MFS_1"/>
    <property type="match status" value="1"/>
</dbReference>
<dbReference type="PANTHER" id="PTHR23512">
    <property type="entry name" value="MAJOR FACILITATOR SUPERFAMILY DOMAIN-CONTAINING PROTEIN 1"/>
    <property type="match status" value="1"/>
</dbReference>
<dbReference type="GO" id="GO:0005765">
    <property type="term" value="C:lysosomal membrane"/>
    <property type="evidence" value="ECO:0007669"/>
    <property type="project" value="UniProtKB-SubCell"/>
</dbReference>
<comment type="catalytic activity">
    <reaction evidence="14">
        <text>L-aspartyl-L-lysine(out) = L-aspartyl-L-lysine(in)</text>
        <dbReference type="Rhea" id="RHEA:79411"/>
        <dbReference type="ChEBI" id="CHEBI:229953"/>
    </reaction>
</comment>
<evidence type="ECO:0000313" key="28">
    <source>
        <dbReference type="Proteomes" id="UP000605201"/>
    </source>
</evidence>
<evidence type="ECO:0000256" key="20">
    <source>
        <dbReference type="ARBA" id="ARBA00044924"/>
    </source>
</evidence>
<comment type="catalytic activity">
    <reaction evidence="20">
        <text>L-lysyl-glycine(out) = L-lysyl-glycine(in)</text>
        <dbReference type="Rhea" id="RHEA:79407"/>
        <dbReference type="ChEBI" id="CHEBI:191202"/>
    </reaction>
</comment>
<keyword evidence="4 25" id="KW-0812">Transmembrane</keyword>
<comment type="catalytic activity">
    <reaction evidence="13">
        <text>L-alpha-aminoacyl-L-lysine(out) = L-alpha-aminoacyl-L-lysine(in)</text>
        <dbReference type="Rhea" id="RHEA:79383"/>
        <dbReference type="ChEBI" id="CHEBI:229966"/>
    </reaction>
</comment>
<comment type="catalytic activity">
    <reaction evidence="12">
        <text>L-lysyl-L-alpha-amino acid(out) = L-lysyl-L-alpha-amino acid(in)</text>
        <dbReference type="Rhea" id="RHEA:79387"/>
        <dbReference type="ChEBI" id="CHEBI:229965"/>
    </reaction>
</comment>
<evidence type="ECO:0000256" key="11">
    <source>
        <dbReference type="ARBA" id="ARBA00044884"/>
    </source>
</evidence>
<comment type="similarity">
    <text evidence="2">Belongs to the major facilitator superfamily.</text>
</comment>
<comment type="catalytic activity">
    <reaction evidence="11">
        <text>L-alpha-aminoacyl-L-histidine(out) = L-alpha-aminoacyl-L-histidine(in)</text>
        <dbReference type="Rhea" id="RHEA:79375"/>
        <dbReference type="ChEBI" id="CHEBI:229967"/>
    </reaction>
</comment>
<feature type="transmembrane region" description="Helical" evidence="25">
    <location>
        <begin position="139"/>
        <end position="161"/>
    </location>
</feature>
<sequence length="429" mass="47145">MNNHTPYPYRNPHRWVVFSVICLVYFLVYFHRVSTSVIVSDLLEAFHTNATTLGFMSSMYFYIYAFEQPLVGYLSDRLGPRRVIGYWSMAAAAGCFLFGMAPNIGWASVGRALIGLGVGGVYVPAVKAISLWFREKEFATMIGLLMAMGNFGAVIATTPLAWTAATWGWRKSFFLIGGITLGLAFVTLLLTRDYERPSEPVKVNPASASGSNPGSRAKATQVLASGRFWIIAMIFFGIYGTLITLQGLWATPFLMTVLEIEHILASKLNMLIPIGVIIGAPLFGWLPDRFSYHKGNLLIAILTVYTLTWVGIIFFFRALGIVGLSLMLMVMGIVAGGFISVLWGIVRETTPVEIMGLTSGMLNPAPFFGVAVLQVLTGAILDRARRVGDLYPLSGFKNSFVACLLVIIICLLLSFYFRRSKGIKSQSSI</sequence>
<comment type="catalytic activity">
    <reaction evidence="17">
        <text>L-arginyl-glycine(out) = L-arginyl-glycine(in)</text>
        <dbReference type="Rhea" id="RHEA:79391"/>
        <dbReference type="ChEBI" id="CHEBI:229955"/>
    </reaction>
</comment>
<comment type="catalytic activity">
    <reaction evidence="19">
        <text>L-alanyl-L-lysine(out) = L-alanyl-L-lysine(in)</text>
        <dbReference type="Rhea" id="RHEA:79415"/>
        <dbReference type="ChEBI" id="CHEBI:192470"/>
    </reaction>
</comment>
<dbReference type="PROSITE" id="PS50850">
    <property type="entry name" value="MFS"/>
    <property type="match status" value="1"/>
</dbReference>
<gene>
    <name evidence="27" type="ORF">H8D96_05545</name>
</gene>
<comment type="subcellular location">
    <subcellularLocation>
        <location evidence="1">Lysosome membrane</location>
        <topology evidence="1">Multi-pass membrane protein</topology>
    </subcellularLocation>
</comment>
<comment type="caution">
    <text evidence="27">The sequence shown here is derived from an EMBL/GenBank/DDBJ whole genome shotgun (WGS) entry which is preliminary data.</text>
</comment>
<dbReference type="InterPro" id="IPR052187">
    <property type="entry name" value="MFSD1"/>
</dbReference>
<feature type="transmembrane region" description="Helical" evidence="25">
    <location>
        <begin position="42"/>
        <end position="63"/>
    </location>
</feature>
<feature type="transmembrane region" description="Helical" evidence="25">
    <location>
        <begin position="173"/>
        <end position="191"/>
    </location>
</feature>
<evidence type="ECO:0000256" key="9">
    <source>
        <dbReference type="ARBA" id="ARBA00044878"/>
    </source>
</evidence>
<evidence type="ECO:0000256" key="21">
    <source>
        <dbReference type="ARBA" id="ARBA00044985"/>
    </source>
</evidence>
<evidence type="ECO:0000256" key="5">
    <source>
        <dbReference type="ARBA" id="ARBA00022989"/>
    </source>
</evidence>
<dbReference type="GO" id="GO:0022857">
    <property type="term" value="F:transmembrane transporter activity"/>
    <property type="evidence" value="ECO:0007669"/>
    <property type="project" value="InterPro"/>
</dbReference>
<dbReference type="InterPro" id="IPR011701">
    <property type="entry name" value="MFS"/>
</dbReference>
<evidence type="ECO:0000256" key="24">
    <source>
        <dbReference type="ARBA" id="ARBA00046376"/>
    </source>
</evidence>
<evidence type="ECO:0000256" key="2">
    <source>
        <dbReference type="ARBA" id="ARBA00008335"/>
    </source>
</evidence>
<comment type="catalytic activity">
    <reaction evidence="10">
        <text>L-alpha-aminoacyl-L-arginine(out) = L-alpha-aminoacyl-L-arginine(in)</text>
        <dbReference type="Rhea" id="RHEA:79367"/>
        <dbReference type="ChEBI" id="CHEBI:229968"/>
    </reaction>
</comment>
<feature type="transmembrane region" description="Helical" evidence="25">
    <location>
        <begin position="365"/>
        <end position="384"/>
    </location>
</feature>
<keyword evidence="7" id="KW-0458">Lysosome</keyword>
<feature type="transmembrane region" description="Helical" evidence="25">
    <location>
        <begin position="396"/>
        <end position="417"/>
    </location>
</feature>
<dbReference type="Proteomes" id="UP000605201">
    <property type="component" value="Unassembled WGS sequence"/>
</dbReference>
<comment type="catalytic activity">
    <reaction evidence="18">
        <text>L-histidyl-L-alpha-amino acid(out) = L-histidyl-L-alpha-amino acid(in)</text>
        <dbReference type="Rhea" id="RHEA:79379"/>
        <dbReference type="ChEBI" id="CHEBI:229964"/>
    </reaction>
</comment>
<keyword evidence="6 25" id="KW-0472">Membrane</keyword>
<feature type="transmembrane region" description="Helical" evidence="25">
    <location>
        <begin position="83"/>
        <end position="101"/>
    </location>
</feature>
<proteinExistence type="inferred from homology"/>
<evidence type="ECO:0000256" key="16">
    <source>
        <dbReference type="ARBA" id="ARBA00044900"/>
    </source>
</evidence>
<feature type="transmembrane region" description="Helical" evidence="25">
    <location>
        <begin position="326"/>
        <end position="345"/>
    </location>
</feature>
<evidence type="ECO:0000256" key="25">
    <source>
        <dbReference type="SAM" id="Phobius"/>
    </source>
</evidence>
<dbReference type="PANTHER" id="PTHR23512:SF3">
    <property type="entry name" value="MAJOR FACILITATOR SUPERFAMILY DOMAIN-CONTAINING PROTEIN 1"/>
    <property type="match status" value="1"/>
</dbReference>
<dbReference type="AlphaFoldDB" id="A0A8J6NWY5"/>
<evidence type="ECO:0000313" key="27">
    <source>
        <dbReference type="EMBL" id="MBC8431364.1"/>
    </source>
</evidence>
<feature type="transmembrane region" description="Helical" evidence="25">
    <location>
        <begin position="298"/>
        <end position="319"/>
    </location>
</feature>
<dbReference type="InterPro" id="IPR020846">
    <property type="entry name" value="MFS_dom"/>
</dbReference>
<comment type="catalytic activity">
    <reaction evidence="9">
        <text>L-histidyl-glycine(out) = L-histidyl-glycine(in)</text>
        <dbReference type="Rhea" id="RHEA:79395"/>
        <dbReference type="ChEBI" id="CHEBI:229957"/>
    </reaction>
</comment>
<comment type="catalytic activity">
    <reaction evidence="15">
        <text>L-arginyl-L-alpha-amino acid(out) = L-arginyl-L-alpha-amino acid(in)</text>
        <dbReference type="Rhea" id="RHEA:79371"/>
        <dbReference type="ChEBI" id="CHEBI:84315"/>
    </reaction>
</comment>
<evidence type="ECO:0000256" key="22">
    <source>
        <dbReference type="ARBA" id="ARBA00045018"/>
    </source>
</evidence>
<evidence type="ECO:0000256" key="19">
    <source>
        <dbReference type="ARBA" id="ARBA00044919"/>
    </source>
</evidence>
<evidence type="ECO:0000256" key="4">
    <source>
        <dbReference type="ARBA" id="ARBA00022692"/>
    </source>
</evidence>
<feature type="transmembrane region" description="Helical" evidence="25">
    <location>
        <begin position="268"/>
        <end position="286"/>
    </location>
</feature>
<evidence type="ECO:0000256" key="23">
    <source>
        <dbReference type="ARBA" id="ARBA00045709"/>
    </source>
</evidence>
<dbReference type="Gene3D" id="1.20.1250.20">
    <property type="entry name" value="MFS general substrate transporter like domains"/>
    <property type="match status" value="2"/>
</dbReference>
<evidence type="ECO:0000256" key="17">
    <source>
        <dbReference type="ARBA" id="ARBA00044903"/>
    </source>
</evidence>
<evidence type="ECO:0000256" key="6">
    <source>
        <dbReference type="ARBA" id="ARBA00023136"/>
    </source>
</evidence>
<evidence type="ECO:0000256" key="3">
    <source>
        <dbReference type="ARBA" id="ARBA00022448"/>
    </source>
</evidence>
<dbReference type="InterPro" id="IPR036259">
    <property type="entry name" value="MFS_trans_sf"/>
</dbReference>